<dbReference type="GO" id="GO:0005829">
    <property type="term" value="C:cytosol"/>
    <property type="evidence" value="ECO:0007669"/>
    <property type="project" value="TreeGrafter"/>
</dbReference>
<organism evidence="7 8">
    <name type="scientific">Candidatus Sungbacteria bacterium RIFCSPLOWO2_12_FULL_41_11</name>
    <dbReference type="NCBI Taxonomy" id="1802286"/>
    <lineage>
        <taxon>Bacteria</taxon>
        <taxon>Candidatus Sungiibacteriota</taxon>
    </lineage>
</organism>
<dbReference type="Proteomes" id="UP000177171">
    <property type="component" value="Unassembled WGS sequence"/>
</dbReference>
<dbReference type="AlphaFoldDB" id="A0A1G2LT99"/>
<dbReference type="PANTHER" id="PTHR33370">
    <property type="entry name" value="TRANSLATION INITIATION FACTOR IF-1, CHLOROPLASTIC"/>
    <property type="match status" value="1"/>
</dbReference>
<evidence type="ECO:0000256" key="4">
    <source>
        <dbReference type="HAMAP-Rule" id="MF_00075"/>
    </source>
</evidence>
<dbReference type="HAMAP" id="MF_00075">
    <property type="entry name" value="IF_1"/>
    <property type="match status" value="1"/>
</dbReference>
<reference evidence="7 8" key="1">
    <citation type="journal article" date="2016" name="Nat. Commun.">
        <title>Thousands of microbial genomes shed light on interconnected biogeochemical processes in an aquifer system.</title>
        <authorList>
            <person name="Anantharaman K."/>
            <person name="Brown C.T."/>
            <person name="Hug L.A."/>
            <person name="Sharon I."/>
            <person name="Castelle C.J."/>
            <person name="Probst A.J."/>
            <person name="Thomas B.C."/>
            <person name="Singh A."/>
            <person name="Wilkins M.J."/>
            <person name="Karaoz U."/>
            <person name="Brodie E.L."/>
            <person name="Williams K.H."/>
            <person name="Hubbard S.S."/>
            <person name="Banfield J.F."/>
        </authorList>
    </citation>
    <scope>NUCLEOTIDE SEQUENCE [LARGE SCALE GENOMIC DNA]</scope>
</reference>
<dbReference type="SUPFAM" id="SSF50249">
    <property type="entry name" value="Nucleic acid-binding proteins"/>
    <property type="match status" value="1"/>
</dbReference>
<dbReference type="FunFam" id="2.40.50.140:FF:000002">
    <property type="entry name" value="Translation initiation factor IF-1"/>
    <property type="match status" value="1"/>
</dbReference>
<evidence type="ECO:0000259" key="6">
    <source>
        <dbReference type="PROSITE" id="PS50832"/>
    </source>
</evidence>
<dbReference type="Pfam" id="PF01176">
    <property type="entry name" value="eIF-1a"/>
    <property type="match status" value="1"/>
</dbReference>
<dbReference type="GO" id="GO:0019843">
    <property type="term" value="F:rRNA binding"/>
    <property type="evidence" value="ECO:0007669"/>
    <property type="project" value="UniProtKB-UniRule"/>
</dbReference>
<keyword evidence="4" id="KW-0963">Cytoplasm</keyword>
<comment type="function">
    <text evidence="4">One of the essential components for the initiation of protein synthesis. Stabilizes the binding of IF-2 and IF-3 on the 30S subunit to which N-formylmethionyl-tRNA(fMet) subsequently binds. Helps modulate mRNA selection, yielding the 30S pre-initiation complex (PIC). Upon addition of the 50S ribosomal subunit IF-1, IF-2 and IF-3 are released leaving the mature 70S translation initiation complex.</text>
</comment>
<keyword evidence="2 4" id="KW-0396">Initiation factor</keyword>
<sequence>MAKERIYKEGAVEEALGGTLFRVKLDDGGEMLAHPSGKMRLNYIKILPGDRVRVEPSPYDGKRGRIVHRLK</sequence>
<gene>
    <name evidence="4" type="primary">infA</name>
    <name evidence="7" type="ORF">A3G49_04275</name>
</gene>
<dbReference type="PANTHER" id="PTHR33370:SF1">
    <property type="entry name" value="TRANSLATION INITIATION FACTOR IF-1, CHLOROPLASTIC"/>
    <property type="match status" value="1"/>
</dbReference>
<keyword evidence="4" id="KW-0694">RNA-binding</keyword>
<dbReference type="InterPro" id="IPR006196">
    <property type="entry name" value="RNA-binding_domain_S1_IF1"/>
</dbReference>
<dbReference type="PROSITE" id="PS50832">
    <property type="entry name" value="S1_IF1_TYPE"/>
    <property type="match status" value="1"/>
</dbReference>
<dbReference type="NCBIfam" id="TIGR00008">
    <property type="entry name" value="infA"/>
    <property type="match status" value="1"/>
</dbReference>
<dbReference type="GO" id="GO:0003743">
    <property type="term" value="F:translation initiation factor activity"/>
    <property type="evidence" value="ECO:0007669"/>
    <property type="project" value="UniProtKB-UniRule"/>
</dbReference>
<evidence type="ECO:0000256" key="1">
    <source>
        <dbReference type="ARBA" id="ARBA00010939"/>
    </source>
</evidence>
<name>A0A1G2LT99_9BACT</name>
<protein>
    <recommendedName>
        <fullName evidence="4 5">Translation initiation factor IF-1</fullName>
    </recommendedName>
</protein>
<dbReference type="InterPro" id="IPR012340">
    <property type="entry name" value="NA-bd_OB-fold"/>
</dbReference>
<evidence type="ECO:0000313" key="8">
    <source>
        <dbReference type="Proteomes" id="UP000177171"/>
    </source>
</evidence>
<evidence type="ECO:0000313" key="7">
    <source>
        <dbReference type="EMBL" id="OHA14875.1"/>
    </source>
</evidence>
<dbReference type="Gene3D" id="2.40.50.140">
    <property type="entry name" value="Nucleic acid-binding proteins"/>
    <property type="match status" value="1"/>
</dbReference>
<proteinExistence type="inferred from homology"/>
<comment type="caution">
    <text evidence="7">The sequence shown here is derived from an EMBL/GenBank/DDBJ whole genome shotgun (WGS) entry which is preliminary data.</text>
</comment>
<dbReference type="EMBL" id="MHQY01000001">
    <property type="protein sequence ID" value="OHA14875.1"/>
    <property type="molecule type" value="Genomic_DNA"/>
</dbReference>
<accession>A0A1G2LT99</accession>
<evidence type="ECO:0000256" key="3">
    <source>
        <dbReference type="ARBA" id="ARBA00022917"/>
    </source>
</evidence>
<dbReference type="CDD" id="cd04451">
    <property type="entry name" value="S1_IF1"/>
    <property type="match status" value="1"/>
</dbReference>
<dbReference type="GO" id="GO:0043022">
    <property type="term" value="F:ribosome binding"/>
    <property type="evidence" value="ECO:0007669"/>
    <property type="project" value="UniProtKB-UniRule"/>
</dbReference>
<feature type="domain" description="S1-like" evidence="6">
    <location>
        <begin position="1"/>
        <end position="71"/>
    </location>
</feature>
<evidence type="ECO:0000256" key="2">
    <source>
        <dbReference type="ARBA" id="ARBA00022540"/>
    </source>
</evidence>
<comment type="subcellular location">
    <subcellularLocation>
        <location evidence="4">Cytoplasm</location>
    </subcellularLocation>
</comment>
<dbReference type="InterPro" id="IPR004368">
    <property type="entry name" value="TIF_IF1"/>
</dbReference>
<keyword evidence="3 4" id="KW-0648">Protein biosynthesis</keyword>
<comment type="subunit">
    <text evidence="4">Component of the 30S ribosomal translation pre-initiation complex which assembles on the 30S ribosome in the order IF-2 and IF-3, IF-1 and N-formylmethionyl-tRNA(fMet); mRNA recruitment can occur at any time during PIC assembly.</text>
</comment>
<comment type="similarity">
    <text evidence="1 4">Belongs to the IF-1 family.</text>
</comment>
<evidence type="ECO:0000256" key="5">
    <source>
        <dbReference type="NCBIfam" id="TIGR00008"/>
    </source>
</evidence>
<keyword evidence="4" id="KW-0699">rRNA-binding</keyword>